<feature type="region of interest" description="Disordered" evidence="1">
    <location>
        <begin position="187"/>
        <end position="233"/>
    </location>
</feature>
<gene>
    <name evidence="2" type="ORF">Din_040100</name>
</gene>
<dbReference type="EMBL" id="GHES01040100">
    <property type="protein sequence ID" value="MPA70659.1"/>
    <property type="molecule type" value="Transcribed_RNA"/>
</dbReference>
<organism evidence="2">
    <name type="scientific">Davidia involucrata</name>
    <name type="common">Dove tree</name>
    <dbReference type="NCBI Taxonomy" id="16924"/>
    <lineage>
        <taxon>Eukaryota</taxon>
        <taxon>Viridiplantae</taxon>
        <taxon>Streptophyta</taxon>
        <taxon>Embryophyta</taxon>
        <taxon>Tracheophyta</taxon>
        <taxon>Spermatophyta</taxon>
        <taxon>Magnoliopsida</taxon>
        <taxon>eudicotyledons</taxon>
        <taxon>Gunneridae</taxon>
        <taxon>Pentapetalae</taxon>
        <taxon>asterids</taxon>
        <taxon>Cornales</taxon>
        <taxon>Nyssaceae</taxon>
        <taxon>Davidia</taxon>
    </lineage>
</organism>
<feature type="compositionally biased region" description="Acidic residues" evidence="1">
    <location>
        <begin position="188"/>
        <end position="199"/>
    </location>
</feature>
<dbReference type="PANTHER" id="PTHR38371">
    <property type="entry name" value="RHO GTPASE-ACTIVATING PROTEIN"/>
    <property type="match status" value="1"/>
</dbReference>
<feature type="compositionally biased region" description="Polar residues" evidence="1">
    <location>
        <begin position="32"/>
        <end position="43"/>
    </location>
</feature>
<sequence>MADFEPPSFSLGLDLDFDLEAQHTVREDPSCKQAQQPSTSASFPTIEEDDDFESPTMDPHPKVSDRSQTLKRLRRGPTTEPISATRKRESVELRCNVDDDIEELSSQEDQRKADEPPSTQYHSVCSNSKFPLHGHGVLTTQSSSQWKVRKRKQDLKALASASLETSSNKLMFPKLTVSPLRRFQLLDSDSDDPVSEDVNEETKKVDSSSKERQSNRGRYATASEQKRTKASVSTSQTEDLWKNFCSEKSFHIPTPALDEVCEEYFRSVKNKNEAQNLRSDGCTANNKGCHQNSCVSKNDDHHWDLGNPLPPAHYYFFHDDPRIQKLVHSRLPNFYPLSAVNNRENKQPSASVIDYMSQFGNGEGSKQQATGKMDAEINLTRGRKNPKKSKAQEASQGSGNWVNPKQCAGNPKDAGKRRVHAVGRSAGHWYMGPGGKRVFVTKDGQELTGRIAYAHYRKETGKGFKRSKKKSSAKKK</sequence>
<feature type="compositionally biased region" description="Basic and acidic residues" evidence="1">
    <location>
        <begin position="200"/>
        <end position="214"/>
    </location>
</feature>
<feature type="compositionally biased region" description="Polar residues" evidence="1">
    <location>
        <begin position="392"/>
        <end position="403"/>
    </location>
</feature>
<accession>A0A5B7BP72</accession>
<feature type="region of interest" description="Disordered" evidence="1">
    <location>
        <begin position="20"/>
        <end position="145"/>
    </location>
</feature>
<feature type="compositionally biased region" description="Polar residues" evidence="1">
    <location>
        <begin position="117"/>
        <end position="129"/>
    </location>
</feature>
<proteinExistence type="predicted"/>
<feature type="compositionally biased region" description="Basic and acidic residues" evidence="1">
    <location>
        <begin position="86"/>
        <end position="97"/>
    </location>
</feature>
<evidence type="ECO:0000313" key="2">
    <source>
        <dbReference type="EMBL" id="MPA70659.1"/>
    </source>
</evidence>
<protein>
    <submittedName>
        <fullName evidence="2">Uncharacterized protein</fullName>
    </submittedName>
</protein>
<name>A0A5B7BP72_DAVIN</name>
<feature type="compositionally biased region" description="Basic and acidic residues" evidence="1">
    <location>
        <begin position="20"/>
        <end position="30"/>
    </location>
</feature>
<reference evidence="2" key="1">
    <citation type="submission" date="2019-08" db="EMBL/GenBank/DDBJ databases">
        <title>Reference gene set and small RNA set construction with multiple tissues from Davidia involucrata Baill.</title>
        <authorList>
            <person name="Yang H."/>
            <person name="Zhou C."/>
            <person name="Li G."/>
            <person name="Wang J."/>
            <person name="Gao P."/>
            <person name="Wang M."/>
            <person name="Wang R."/>
            <person name="Zhao Y."/>
        </authorList>
    </citation>
    <scope>NUCLEOTIDE SEQUENCE</scope>
    <source>
        <tissue evidence="2">Mixed with DoveR01_LX</tissue>
    </source>
</reference>
<evidence type="ECO:0000256" key="1">
    <source>
        <dbReference type="SAM" id="MobiDB-lite"/>
    </source>
</evidence>
<dbReference type="PANTHER" id="PTHR38371:SF1">
    <property type="entry name" value="RHO GTPASE-ACTIVATING PROTEIN"/>
    <property type="match status" value="1"/>
</dbReference>
<dbReference type="AlphaFoldDB" id="A0A5B7BP72"/>
<feature type="region of interest" description="Disordered" evidence="1">
    <location>
        <begin position="378"/>
        <end position="416"/>
    </location>
</feature>